<dbReference type="SUPFAM" id="SSF55073">
    <property type="entry name" value="Nucleotide cyclase"/>
    <property type="match status" value="1"/>
</dbReference>
<name>A0ABS4REU3_9BACI</name>
<dbReference type="CDD" id="cd01949">
    <property type="entry name" value="GGDEF"/>
    <property type="match status" value="1"/>
</dbReference>
<evidence type="ECO:0000313" key="2">
    <source>
        <dbReference type="EMBL" id="MBP2241426.1"/>
    </source>
</evidence>
<dbReference type="InterPro" id="IPR029016">
    <property type="entry name" value="GAF-like_dom_sf"/>
</dbReference>
<dbReference type="InterPro" id="IPR050469">
    <property type="entry name" value="Diguanylate_Cyclase"/>
</dbReference>
<dbReference type="InterPro" id="IPR043128">
    <property type="entry name" value="Rev_trsase/Diguanyl_cyclase"/>
</dbReference>
<feature type="domain" description="GGDEF" evidence="1">
    <location>
        <begin position="484"/>
        <end position="612"/>
    </location>
</feature>
<dbReference type="SMART" id="SM00267">
    <property type="entry name" value="GGDEF"/>
    <property type="match status" value="1"/>
</dbReference>
<dbReference type="RefSeq" id="WP_066396816.1">
    <property type="nucleotide sequence ID" value="NZ_JAGIKZ010000009.1"/>
</dbReference>
<reference evidence="2 3" key="1">
    <citation type="submission" date="2021-03" db="EMBL/GenBank/DDBJ databases">
        <title>Genomic Encyclopedia of Type Strains, Phase IV (KMG-IV): sequencing the most valuable type-strain genomes for metagenomic binning, comparative biology and taxonomic classification.</title>
        <authorList>
            <person name="Goeker M."/>
        </authorList>
    </citation>
    <scope>NUCLEOTIDE SEQUENCE [LARGE SCALE GENOMIC DNA]</scope>
    <source>
        <strain evidence="2 3">DSM 26675</strain>
    </source>
</reference>
<dbReference type="Gene3D" id="3.30.70.270">
    <property type="match status" value="1"/>
</dbReference>
<comment type="caution">
    <text evidence="2">The sequence shown here is derived from an EMBL/GenBank/DDBJ whole genome shotgun (WGS) entry which is preliminary data.</text>
</comment>
<dbReference type="PANTHER" id="PTHR45138:SF9">
    <property type="entry name" value="DIGUANYLATE CYCLASE DGCM-RELATED"/>
    <property type="match status" value="1"/>
</dbReference>
<accession>A0ABS4REU3</accession>
<dbReference type="InterPro" id="IPR029787">
    <property type="entry name" value="Nucleotide_cyclase"/>
</dbReference>
<evidence type="ECO:0000313" key="3">
    <source>
        <dbReference type="Proteomes" id="UP001519293"/>
    </source>
</evidence>
<dbReference type="InterPro" id="IPR000160">
    <property type="entry name" value="GGDEF_dom"/>
</dbReference>
<proteinExistence type="predicted"/>
<gene>
    <name evidence="2" type="ORF">J2Z40_001989</name>
</gene>
<dbReference type="Pfam" id="PF00990">
    <property type="entry name" value="GGDEF"/>
    <property type="match status" value="1"/>
</dbReference>
<protein>
    <submittedName>
        <fullName evidence="2">Diguanylate cyclase (GGDEF)-like protein</fullName>
    </submittedName>
</protein>
<dbReference type="PANTHER" id="PTHR45138">
    <property type="entry name" value="REGULATORY COMPONENTS OF SENSORY TRANSDUCTION SYSTEM"/>
    <property type="match status" value="1"/>
</dbReference>
<dbReference type="NCBIfam" id="TIGR00254">
    <property type="entry name" value="GGDEF"/>
    <property type="match status" value="1"/>
</dbReference>
<dbReference type="Gene3D" id="3.30.450.40">
    <property type="match status" value="2"/>
</dbReference>
<dbReference type="EMBL" id="JAGIKZ010000009">
    <property type="protein sequence ID" value="MBP2241426.1"/>
    <property type="molecule type" value="Genomic_DNA"/>
</dbReference>
<keyword evidence="3" id="KW-1185">Reference proteome</keyword>
<sequence length="617" mass="70812">MNQDERQMIINLKSYFFDLIQIEDSLLNYEEIIKAMLEIIKKVTCAADAAYFSNNSWHPQLFGLEDKVPSNHHIIMAELSHQKIVYRQPIVGLEEYDLLLLLKTDDKITGWIALKGNDDSFNELSDCVLEKLSEVSLKFLEKYRQLMKTISDKRRYKQLYRVTDKFHSSMNMNDVLGEIIFTLQEVYPSFTYYLLLSHDNHHHGDLPIKDLEYDSENTAAMQAYVTGNCQFEDSLQEKRSILYTPLKGKQGVYGVLQVIAPNTLLFPNREVEFITLLANTAGTAIENAQLYQQSKRLIKDLQLINETSHRLNSNLRLTETMSFITEQIIRSFDAEEVGFILFSEDFKESKILKGSTGFFLQKEAESYINHIKGKVEIEKEALFIGDFNQQDDPFVMQYKSIMAVPMIQSGVLKGIAVVMHSLPYHFSFETFKLLQSLVHHSTLAFTNSMLREELERMVVTDHLTKLHSRSYLDDKIHQSMNEDHEGTFMMVDIDNFKRINDTFGHQVGDDVIVQVANLIKSSIRGTDIGARWGGEELAIYLPGVSLNAGLIIAERLVKRVSECTEPQVTISCGISHWDRGIQESYAALFKRADHALYTAKQSGKNQVVVKENNSQYK</sequence>
<dbReference type="SUPFAM" id="SSF55781">
    <property type="entry name" value="GAF domain-like"/>
    <property type="match status" value="2"/>
</dbReference>
<organism evidence="2 3">
    <name type="scientific">Cytobacillus eiseniae</name>
    <dbReference type="NCBI Taxonomy" id="762947"/>
    <lineage>
        <taxon>Bacteria</taxon>
        <taxon>Bacillati</taxon>
        <taxon>Bacillota</taxon>
        <taxon>Bacilli</taxon>
        <taxon>Bacillales</taxon>
        <taxon>Bacillaceae</taxon>
        <taxon>Cytobacillus</taxon>
    </lineage>
</organism>
<dbReference type="PROSITE" id="PS50887">
    <property type="entry name" value="GGDEF"/>
    <property type="match status" value="1"/>
</dbReference>
<dbReference type="Proteomes" id="UP001519293">
    <property type="component" value="Unassembled WGS sequence"/>
</dbReference>
<evidence type="ECO:0000259" key="1">
    <source>
        <dbReference type="PROSITE" id="PS50887"/>
    </source>
</evidence>